<protein>
    <submittedName>
        <fullName evidence="3">Aspartate racemase</fullName>
    </submittedName>
</protein>
<dbReference type="Gene3D" id="3.40.50.1860">
    <property type="match status" value="2"/>
</dbReference>
<evidence type="ECO:0000256" key="2">
    <source>
        <dbReference type="ARBA" id="ARBA00023235"/>
    </source>
</evidence>
<dbReference type="InterPro" id="IPR001920">
    <property type="entry name" value="Asp/Glu_race"/>
</dbReference>
<dbReference type="AlphaFoldDB" id="A0A1T3F3Z5"/>
<dbReference type="SUPFAM" id="SSF53681">
    <property type="entry name" value="Aspartate/glutamate racemase"/>
    <property type="match status" value="2"/>
</dbReference>
<dbReference type="RefSeq" id="WP_077564183.1">
    <property type="nucleotide sequence ID" value="NZ_CP016378.1"/>
</dbReference>
<keyword evidence="4" id="KW-1185">Reference proteome</keyword>
<dbReference type="OrthoDB" id="9803739at2"/>
<comment type="caution">
    <text evidence="3">The sequence shown here is derived from an EMBL/GenBank/DDBJ whole genome shotgun (WGS) entry which is preliminary data.</text>
</comment>
<organism evidence="3 4">
    <name type="scientific">Elizabethkingia meningoseptica</name>
    <name type="common">Chryseobacterium meningosepticum</name>
    <dbReference type="NCBI Taxonomy" id="238"/>
    <lineage>
        <taxon>Bacteria</taxon>
        <taxon>Pseudomonadati</taxon>
        <taxon>Bacteroidota</taxon>
        <taxon>Flavobacteriia</taxon>
        <taxon>Flavobacteriales</taxon>
        <taxon>Weeksellaceae</taxon>
        <taxon>Elizabethkingia</taxon>
    </lineage>
</organism>
<dbReference type="PANTHER" id="PTHR21198:SF7">
    <property type="entry name" value="ASPARTATE-GLUTAMATE RACEMASE FAMILY"/>
    <property type="match status" value="1"/>
</dbReference>
<evidence type="ECO:0000313" key="4">
    <source>
        <dbReference type="Proteomes" id="UP000188947"/>
    </source>
</evidence>
<dbReference type="STRING" id="238.BBD35_02040"/>
<comment type="similarity">
    <text evidence="1">Belongs to the aspartate/glutamate racemases family.</text>
</comment>
<dbReference type="PANTHER" id="PTHR21198">
    <property type="entry name" value="GLUTAMATE RACEMASE"/>
    <property type="match status" value="1"/>
</dbReference>
<name>A0A1T3F3Z5_ELIME</name>
<keyword evidence="2" id="KW-0413">Isomerase</keyword>
<proteinExistence type="inferred from homology"/>
<sequence length="227" mass="26155">MKRIGILGGTSYPSTILYYETLNRLYNDKFRAFHSCPILLYSIDYHDIKSNYNDGWDVIPQLLKKELQVLLNATPSCVMIANNTLHKAFDLIKHELEINVPVFHIIELTKEYILDKKYKNVLLLGTRYTMESDFFKAPLIGAGINVVIPEEEERIQIQNIQIQLSAGKPVTAEFIDYFEELNQKYGHLDAFILGCTEIPLLYKAMNDVQVNLIDTLQIQCEKAMSVF</sequence>
<dbReference type="eggNOG" id="COG1794">
    <property type="taxonomic scope" value="Bacteria"/>
</dbReference>
<dbReference type="Proteomes" id="UP000188947">
    <property type="component" value="Unassembled WGS sequence"/>
</dbReference>
<dbReference type="NCBIfam" id="TIGR00035">
    <property type="entry name" value="asp_race"/>
    <property type="match status" value="1"/>
</dbReference>
<dbReference type="InterPro" id="IPR004380">
    <property type="entry name" value="Asp_race"/>
</dbReference>
<dbReference type="Pfam" id="PF01177">
    <property type="entry name" value="Asp_Glu_race"/>
    <property type="match status" value="1"/>
</dbReference>
<gene>
    <name evidence="3" type="ORF">BMF97_02070</name>
</gene>
<evidence type="ECO:0000256" key="1">
    <source>
        <dbReference type="ARBA" id="ARBA00007847"/>
    </source>
</evidence>
<reference evidence="3 4" key="1">
    <citation type="submission" date="2016-11" db="EMBL/GenBank/DDBJ databases">
        <title>Genome sequence and comparative genomic analysis of clinical strain Elizabethkingia meningoseptica 61421 PRCM.</title>
        <authorList>
            <person name="Wang M."/>
            <person name="Hu S."/>
            <person name="Cao L."/>
            <person name="Jiang T."/>
            <person name="Zhou Y."/>
            <person name="Ming D."/>
        </authorList>
    </citation>
    <scope>NUCLEOTIDE SEQUENCE [LARGE SCALE GENOMIC DNA]</scope>
    <source>
        <strain evidence="3 4">61421 PRCM</strain>
    </source>
</reference>
<dbReference type="GO" id="GO:0047661">
    <property type="term" value="F:amino-acid racemase activity"/>
    <property type="evidence" value="ECO:0007669"/>
    <property type="project" value="InterPro"/>
</dbReference>
<evidence type="ECO:0000313" key="3">
    <source>
        <dbReference type="EMBL" id="OOH98079.1"/>
    </source>
</evidence>
<accession>A0A1T3F3Z5</accession>
<dbReference type="InterPro" id="IPR015942">
    <property type="entry name" value="Asp/Glu/hydantoin_racemase"/>
</dbReference>
<dbReference type="EMBL" id="MPOG01000001">
    <property type="protein sequence ID" value="OOH98079.1"/>
    <property type="molecule type" value="Genomic_DNA"/>
</dbReference>